<dbReference type="GO" id="GO:0046872">
    <property type="term" value="F:metal ion binding"/>
    <property type="evidence" value="ECO:0007669"/>
    <property type="project" value="UniProtKB-KW"/>
</dbReference>
<dbReference type="InterPro" id="IPR013083">
    <property type="entry name" value="Znf_RING/FYVE/PHD"/>
</dbReference>
<organism evidence="3 4">
    <name type="scientific">Rotaria sordida</name>
    <dbReference type="NCBI Taxonomy" id="392033"/>
    <lineage>
        <taxon>Eukaryota</taxon>
        <taxon>Metazoa</taxon>
        <taxon>Spiralia</taxon>
        <taxon>Gnathifera</taxon>
        <taxon>Rotifera</taxon>
        <taxon>Eurotatoria</taxon>
        <taxon>Bdelloidea</taxon>
        <taxon>Philodinida</taxon>
        <taxon>Philodinidae</taxon>
        <taxon>Rotaria</taxon>
    </lineage>
</organism>
<dbReference type="Gene3D" id="1.10.1170.10">
    <property type="entry name" value="Inhibitor Of Apoptosis Protein (2mihbC-IAP-1), Chain A"/>
    <property type="match status" value="2"/>
</dbReference>
<keyword evidence="1" id="KW-0479">Metal-binding</keyword>
<dbReference type="PROSITE" id="PS50143">
    <property type="entry name" value="BIR_REPEAT_2"/>
    <property type="match status" value="2"/>
</dbReference>
<dbReference type="SUPFAM" id="SSF57924">
    <property type="entry name" value="Inhibitor of apoptosis (IAP) repeat"/>
    <property type="match status" value="2"/>
</dbReference>
<accession>A0A814LXP6</accession>
<dbReference type="Pfam" id="PF00653">
    <property type="entry name" value="BIR"/>
    <property type="match status" value="2"/>
</dbReference>
<reference evidence="3" key="1">
    <citation type="submission" date="2021-02" db="EMBL/GenBank/DDBJ databases">
        <authorList>
            <person name="Nowell W R."/>
        </authorList>
    </citation>
    <scope>NUCLEOTIDE SEQUENCE</scope>
</reference>
<name>A0A814LXP6_9BILA</name>
<sequence length="380" mass="43322">MDNQTAIVLTSNTEDNNERDVLYEAKSFRQTRERTFLQWPLHPYPCRLKMKEAGWFIVRTEDGKLIAVCLYCKKGCTGWNYRHDPYKVHKYLSPNCDFVSFPCTIQTPPSPIVESVPRREQVRPSSHPMAILPERVNSFNQWPPASFHPSFDILAEAGLFYNGNHTIVECFSCQGQLTIVGVNNDPMTAHIHRCKYARHLRDEPQRAPLQIQASHKVYKIVEKRVNNVMFYFLQCISASIPLILLSVRIVLPNGQELVTSDRNIKRLRPSNQLQQKVNWVTSSDGPLVNICKELAQNPVDLNAITDSSIYSTEGFSSSNINNTVNPSFQCKTCLTDQASPHIVSMKCCHFGVCFKQCFFKWMTCVTCGYTLGKAIRIYGA</sequence>
<proteinExistence type="predicted"/>
<dbReference type="Proteomes" id="UP000663864">
    <property type="component" value="Unassembled WGS sequence"/>
</dbReference>
<dbReference type="InterPro" id="IPR051190">
    <property type="entry name" value="Baculoviral_IAP"/>
</dbReference>
<evidence type="ECO:0008006" key="5">
    <source>
        <dbReference type="Google" id="ProtNLM"/>
    </source>
</evidence>
<protein>
    <recommendedName>
        <fullName evidence="5">RING-type domain-containing protein</fullName>
    </recommendedName>
</protein>
<dbReference type="AlphaFoldDB" id="A0A814LXP6"/>
<dbReference type="SMART" id="SM00238">
    <property type="entry name" value="BIR"/>
    <property type="match status" value="2"/>
</dbReference>
<dbReference type="EMBL" id="CAJNOT010000747">
    <property type="protein sequence ID" value="CAF1071073.1"/>
    <property type="molecule type" value="Genomic_DNA"/>
</dbReference>
<dbReference type="PANTHER" id="PTHR46771:SF5">
    <property type="entry name" value="DETERIN"/>
    <property type="match status" value="1"/>
</dbReference>
<gene>
    <name evidence="3" type="ORF">ZHD862_LOCUS16074</name>
</gene>
<evidence type="ECO:0000256" key="2">
    <source>
        <dbReference type="ARBA" id="ARBA00022833"/>
    </source>
</evidence>
<evidence type="ECO:0000313" key="3">
    <source>
        <dbReference type="EMBL" id="CAF1071073.1"/>
    </source>
</evidence>
<evidence type="ECO:0000313" key="4">
    <source>
        <dbReference type="Proteomes" id="UP000663864"/>
    </source>
</evidence>
<keyword evidence="2" id="KW-0862">Zinc</keyword>
<comment type="caution">
    <text evidence="3">The sequence shown here is derived from an EMBL/GenBank/DDBJ whole genome shotgun (WGS) entry which is preliminary data.</text>
</comment>
<dbReference type="InterPro" id="IPR001370">
    <property type="entry name" value="BIR_rpt"/>
</dbReference>
<dbReference type="Gene3D" id="3.30.40.10">
    <property type="entry name" value="Zinc/RING finger domain, C3HC4 (zinc finger)"/>
    <property type="match status" value="1"/>
</dbReference>
<dbReference type="PANTHER" id="PTHR46771">
    <property type="entry name" value="DETERIN"/>
    <property type="match status" value="1"/>
</dbReference>
<evidence type="ECO:0000256" key="1">
    <source>
        <dbReference type="ARBA" id="ARBA00022723"/>
    </source>
</evidence>